<dbReference type="InterPro" id="IPR002060">
    <property type="entry name" value="Squ/phyt_synthse"/>
</dbReference>
<dbReference type="GO" id="GO:0051996">
    <property type="term" value="F:squalene synthase [NAD(P)H] activity"/>
    <property type="evidence" value="ECO:0007669"/>
    <property type="project" value="UniProtKB-EC"/>
</dbReference>
<keyword evidence="2" id="KW-1185">Reference proteome</keyword>
<dbReference type="NCBIfam" id="TIGR03464">
    <property type="entry name" value="HpnC"/>
    <property type="match status" value="1"/>
</dbReference>
<protein>
    <submittedName>
        <fullName evidence="1">Squalene synthase HpnC</fullName>
        <ecNumber evidence="1">2.5.1.21</ecNumber>
    </submittedName>
</protein>
<dbReference type="SUPFAM" id="SSF48576">
    <property type="entry name" value="Terpenoid synthases"/>
    <property type="match status" value="1"/>
</dbReference>
<proteinExistence type="predicted"/>
<dbReference type="Gene3D" id="1.10.600.10">
    <property type="entry name" value="Farnesyl Diphosphate Synthase"/>
    <property type="match status" value="1"/>
</dbReference>
<evidence type="ECO:0000313" key="2">
    <source>
        <dbReference type="Proteomes" id="UP000433309"/>
    </source>
</evidence>
<evidence type="ECO:0000313" key="1">
    <source>
        <dbReference type="EMBL" id="MRW91950.1"/>
    </source>
</evidence>
<dbReference type="InterPro" id="IPR008949">
    <property type="entry name" value="Isoprenoid_synthase_dom_sf"/>
</dbReference>
<dbReference type="GO" id="GO:0016114">
    <property type="term" value="P:terpenoid biosynthetic process"/>
    <property type="evidence" value="ECO:0007669"/>
    <property type="project" value="UniProtKB-ARBA"/>
</dbReference>
<gene>
    <name evidence="1" type="primary">hpnC</name>
    <name evidence="1" type="ORF">GJ699_18315</name>
</gene>
<dbReference type="SFLD" id="SFLDS00005">
    <property type="entry name" value="Isoprenoid_Synthase_Type_I"/>
    <property type="match status" value="1"/>
</dbReference>
<dbReference type="CDD" id="cd00683">
    <property type="entry name" value="Trans_IPPS_HH"/>
    <property type="match status" value="1"/>
</dbReference>
<organism evidence="1 2">
    <name type="scientific">Duganella guangzhouensis</name>
    <dbReference type="NCBI Taxonomy" id="2666084"/>
    <lineage>
        <taxon>Bacteria</taxon>
        <taxon>Pseudomonadati</taxon>
        <taxon>Pseudomonadota</taxon>
        <taxon>Betaproteobacteria</taxon>
        <taxon>Burkholderiales</taxon>
        <taxon>Oxalobacteraceae</taxon>
        <taxon>Telluria group</taxon>
        <taxon>Duganella</taxon>
    </lineage>
</organism>
<dbReference type="EC" id="2.5.1.21" evidence="1"/>
<accession>A0A6I2L2N3</accession>
<dbReference type="InterPro" id="IPR017827">
    <property type="entry name" value="HSQ_synthase_HpnC"/>
</dbReference>
<dbReference type="SFLD" id="SFLDG01212">
    <property type="entry name" value="Phytoene_synthase_like"/>
    <property type="match status" value="1"/>
</dbReference>
<reference evidence="1 2" key="1">
    <citation type="submission" date="2019-11" db="EMBL/GenBank/DDBJ databases">
        <title>Novel species isolated from a subtropical stream in China.</title>
        <authorList>
            <person name="Lu H."/>
        </authorList>
    </citation>
    <scope>NUCLEOTIDE SEQUENCE [LARGE SCALE GENOMIC DNA]</scope>
    <source>
        <strain evidence="1 2">FT80W</strain>
    </source>
</reference>
<dbReference type="PANTHER" id="PTHR31480">
    <property type="entry name" value="BIFUNCTIONAL LYCOPENE CYCLASE/PHYTOENE SYNTHASE"/>
    <property type="match status" value="1"/>
</dbReference>
<name>A0A6I2L2N3_9BURK</name>
<dbReference type="GO" id="GO:0004311">
    <property type="term" value="F:geranylgeranyl diphosphate synthase activity"/>
    <property type="evidence" value="ECO:0007669"/>
    <property type="project" value="InterPro"/>
</dbReference>
<comment type="caution">
    <text evidence="1">The sequence shown here is derived from an EMBL/GenBank/DDBJ whole genome shotgun (WGS) entry which is preliminary data.</text>
</comment>
<sequence>MPVDHYENFPVASILLPKRLRPAVEAIYAFARSADDLADEGDATPEQRLAALNAYEAALDRIEQGAIDHQPMFERLAQVVREYEMPLKPLYELLSAFKQDVLVSRYATYDALLDYCARSANPVGYMMLHLYGAADEENVRDSDAICTALQVINFLQDVAIDLHKERIYIPLEDLNRFAISPAALDHPSARPRWRSLMRFEVERARQLMLSGAPLALRLPGRIGFELRMVVQGGLRILDAIEAAEYDVFLHRPKLVRRDWLAIFWAAVRMKKQMKALRLARTTG</sequence>
<dbReference type="InterPro" id="IPR033904">
    <property type="entry name" value="Trans_IPPS_HH"/>
</dbReference>
<dbReference type="EMBL" id="WKJK01000009">
    <property type="protein sequence ID" value="MRW91950.1"/>
    <property type="molecule type" value="Genomic_DNA"/>
</dbReference>
<dbReference type="SFLD" id="SFLDG01018">
    <property type="entry name" value="Squalene/Phytoene_Synthase_Lik"/>
    <property type="match status" value="1"/>
</dbReference>
<dbReference type="InterPro" id="IPR044843">
    <property type="entry name" value="Trans_IPPS_bact-type"/>
</dbReference>
<keyword evidence="1" id="KW-0808">Transferase</keyword>
<dbReference type="Pfam" id="PF00494">
    <property type="entry name" value="SQS_PSY"/>
    <property type="match status" value="1"/>
</dbReference>
<dbReference type="Proteomes" id="UP000433309">
    <property type="component" value="Unassembled WGS sequence"/>
</dbReference>
<dbReference type="RefSeq" id="WP_154378862.1">
    <property type="nucleotide sequence ID" value="NZ_WKJK01000009.1"/>
</dbReference>
<dbReference type="AlphaFoldDB" id="A0A6I2L2N3"/>